<gene>
    <name evidence="2" type="ORF">I313_06412</name>
</gene>
<evidence type="ECO:0000313" key="3">
    <source>
        <dbReference type="Proteomes" id="UP000053392"/>
    </source>
</evidence>
<evidence type="ECO:0000256" key="1">
    <source>
        <dbReference type="SAM" id="MobiDB-lite"/>
    </source>
</evidence>
<proteinExistence type="predicted"/>
<dbReference type="HOGENOM" id="CLU_3384723_0_0_1"/>
<evidence type="ECO:0000313" key="2">
    <source>
        <dbReference type="EMBL" id="KIR37688.1"/>
    </source>
</evidence>
<reference evidence="2 3" key="1">
    <citation type="submission" date="2015-01" db="EMBL/GenBank/DDBJ databases">
        <title>The Genome Sequence of Cryptococcus gattii Ram5.</title>
        <authorList>
            <consortium name="The Broad Institute Genomics Platform"/>
            <person name="Cuomo C."/>
            <person name="Litvintseva A."/>
            <person name="Chen Y."/>
            <person name="Heitman J."/>
            <person name="Sun S."/>
            <person name="Springer D."/>
            <person name="Dromer F."/>
            <person name="Young S."/>
            <person name="Zeng Q."/>
            <person name="Gargeya S."/>
            <person name="Abouelleil A."/>
            <person name="Alvarado L."/>
            <person name="Chapman S.B."/>
            <person name="Gainer-Dewar J."/>
            <person name="Goldberg J."/>
            <person name="Griggs A."/>
            <person name="Gujja S."/>
            <person name="Hansen M."/>
            <person name="Howarth C."/>
            <person name="Imamovic A."/>
            <person name="Larimer J."/>
            <person name="Murphy C."/>
            <person name="Naylor J."/>
            <person name="Pearson M."/>
            <person name="Priest M."/>
            <person name="Roberts A."/>
            <person name="Saif S."/>
            <person name="Shea T."/>
            <person name="Sykes S."/>
            <person name="Wortman J."/>
            <person name="Nusbaum C."/>
            <person name="Birren B."/>
        </authorList>
    </citation>
    <scope>NUCLEOTIDE SEQUENCE [LARGE SCALE GENOMIC DNA]</scope>
    <source>
        <strain evidence="2 3">Ram5</strain>
    </source>
</reference>
<protein>
    <submittedName>
        <fullName evidence="2">Uncharacterized protein</fullName>
    </submittedName>
</protein>
<keyword evidence="3" id="KW-1185">Reference proteome</keyword>
<feature type="compositionally biased region" description="Polar residues" evidence="1">
    <location>
        <begin position="1"/>
        <end position="15"/>
    </location>
</feature>
<name>A0A0D0TQJ4_9TREE</name>
<feature type="region of interest" description="Disordered" evidence="1">
    <location>
        <begin position="1"/>
        <end position="33"/>
    </location>
</feature>
<accession>A0A0D0TQJ4</accession>
<feature type="compositionally biased region" description="Low complexity" evidence="1">
    <location>
        <begin position="16"/>
        <end position="33"/>
    </location>
</feature>
<sequence length="33" mass="3697">MNHWPQSYTPSQTPRSLSASSRASSSVLKRVSY</sequence>
<dbReference type="EMBL" id="KN847914">
    <property type="protein sequence ID" value="KIR37688.1"/>
    <property type="molecule type" value="Genomic_DNA"/>
</dbReference>
<organism evidence="2 3">
    <name type="scientific">Cryptococcus deuterogattii Ram5</name>
    <dbReference type="NCBI Taxonomy" id="1296110"/>
    <lineage>
        <taxon>Eukaryota</taxon>
        <taxon>Fungi</taxon>
        <taxon>Dikarya</taxon>
        <taxon>Basidiomycota</taxon>
        <taxon>Agaricomycotina</taxon>
        <taxon>Tremellomycetes</taxon>
        <taxon>Tremellales</taxon>
        <taxon>Cryptococcaceae</taxon>
        <taxon>Cryptococcus</taxon>
        <taxon>Cryptococcus gattii species complex</taxon>
    </lineage>
</organism>
<dbReference type="AlphaFoldDB" id="A0A0D0TQJ4"/>
<dbReference type="Proteomes" id="UP000053392">
    <property type="component" value="Unassembled WGS sequence"/>
</dbReference>